<sequence length="103" mass="11786">MPRDAGTNAFLISLCNSVNNGSSFWIGLHDQRGEGSFEWLDGTALGDYNMWAPGEPDNEYDIEDCVVYSPIFSSVTRERQHQWYDTPCIRRVHFLCQVVPRQA</sequence>
<name>A0A6P4ZTH8_BRABE</name>
<proteinExistence type="predicted"/>
<keyword evidence="3" id="KW-1185">Reference proteome</keyword>
<dbReference type="InterPro" id="IPR051663">
    <property type="entry name" value="CLec_Tetranectin-domain"/>
</dbReference>
<accession>A0A6P4ZTH8</accession>
<dbReference type="Gene3D" id="3.10.100.10">
    <property type="entry name" value="Mannose-Binding Protein A, subunit A"/>
    <property type="match status" value="1"/>
</dbReference>
<dbReference type="InterPro" id="IPR001304">
    <property type="entry name" value="C-type_lectin-like"/>
</dbReference>
<feature type="domain" description="C-type lectin" evidence="2">
    <location>
        <begin position="1"/>
        <end position="97"/>
    </location>
</feature>
<reference evidence="4" key="1">
    <citation type="submission" date="2025-08" db="UniProtKB">
        <authorList>
            <consortium name="RefSeq"/>
        </authorList>
    </citation>
    <scope>IDENTIFICATION</scope>
    <source>
        <tissue evidence="4">Gonad</tissue>
    </source>
</reference>
<dbReference type="PROSITE" id="PS50041">
    <property type="entry name" value="C_TYPE_LECTIN_2"/>
    <property type="match status" value="1"/>
</dbReference>
<dbReference type="GeneID" id="109477427"/>
<dbReference type="InterPro" id="IPR016186">
    <property type="entry name" value="C-type_lectin-like/link_sf"/>
</dbReference>
<protein>
    <submittedName>
        <fullName evidence="4">Collectin-11-like</fullName>
    </submittedName>
</protein>
<dbReference type="KEGG" id="bbel:109477427"/>
<dbReference type="OrthoDB" id="418245at2759"/>
<dbReference type="GO" id="GO:0030246">
    <property type="term" value="F:carbohydrate binding"/>
    <property type="evidence" value="ECO:0007669"/>
    <property type="project" value="UniProtKB-KW"/>
</dbReference>
<dbReference type="PANTHER" id="PTHR22799:SF6">
    <property type="entry name" value="C-TYPE LECTIN DOMAIN FAMILY 4 MEMBER M-LIKE"/>
    <property type="match status" value="1"/>
</dbReference>
<dbReference type="Proteomes" id="UP000515135">
    <property type="component" value="Unplaced"/>
</dbReference>
<evidence type="ECO:0000313" key="4">
    <source>
        <dbReference type="RefSeq" id="XP_019634252.1"/>
    </source>
</evidence>
<gene>
    <name evidence="4" type="primary">LOC109477427</name>
</gene>
<dbReference type="RefSeq" id="XP_019634252.1">
    <property type="nucleotide sequence ID" value="XM_019778693.1"/>
</dbReference>
<organism evidence="3 4">
    <name type="scientific">Branchiostoma belcheri</name>
    <name type="common">Amphioxus</name>
    <dbReference type="NCBI Taxonomy" id="7741"/>
    <lineage>
        <taxon>Eukaryota</taxon>
        <taxon>Metazoa</taxon>
        <taxon>Chordata</taxon>
        <taxon>Cephalochordata</taxon>
        <taxon>Leptocardii</taxon>
        <taxon>Amphioxiformes</taxon>
        <taxon>Branchiostomatidae</taxon>
        <taxon>Branchiostoma</taxon>
    </lineage>
</organism>
<evidence type="ECO:0000313" key="3">
    <source>
        <dbReference type="Proteomes" id="UP000515135"/>
    </source>
</evidence>
<dbReference type="Pfam" id="PF00059">
    <property type="entry name" value="Lectin_C"/>
    <property type="match status" value="1"/>
</dbReference>
<evidence type="ECO:0000259" key="2">
    <source>
        <dbReference type="PROSITE" id="PS50041"/>
    </source>
</evidence>
<keyword evidence="1" id="KW-0430">Lectin</keyword>
<dbReference type="PANTHER" id="PTHR22799">
    <property type="entry name" value="TETRANECTIN-RELATED"/>
    <property type="match status" value="1"/>
</dbReference>
<evidence type="ECO:0000256" key="1">
    <source>
        <dbReference type="ARBA" id="ARBA00022734"/>
    </source>
</evidence>
<dbReference type="AlphaFoldDB" id="A0A6P4ZTH8"/>
<dbReference type="InterPro" id="IPR016187">
    <property type="entry name" value="CTDL_fold"/>
</dbReference>
<dbReference type="SUPFAM" id="SSF56436">
    <property type="entry name" value="C-type lectin-like"/>
    <property type="match status" value="1"/>
</dbReference>